<feature type="transmembrane region" description="Helical" evidence="6">
    <location>
        <begin position="170"/>
        <end position="188"/>
    </location>
</feature>
<dbReference type="PANTHER" id="PTHR42718:SF9">
    <property type="entry name" value="MAJOR FACILITATOR SUPERFAMILY MULTIDRUG TRANSPORTER MFSC"/>
    <property type="match status" value="1"/>
</dbReference>
<feature type="transmembrane region" description="Helical" evidence="6">
    <location>
        <begin position="271"/>
        <end position="292"/>
    </location>
</feature>
<feature type="transmembrane region" description="Helical" evidence="6">
    <location>
        <begin position="360"/>
        <end position="378"/>
    </location>
</feature>
<dbReference type="Gene3D" id="1.20.1720.10">
    <property type="entry name" value="Multidrug resistance protein D"/>
    <property type="match status" value="1"/>
</dbReference>
<accession>A0A074LVG9</accession>
<dbReference type="GO" id="GO:0005886">
    <property type="term" value="C:plasma membrane"/>
    <property type="evidence" value="ECO:0007669"/>
    <property type="project" value="UniProtKB-SubCell"/>
</dbReference>
<feature type="transmembrane region" description="Helical" evidence="6">
    <location>
        <begin position="48"/>
        <end position="68"/>
    </location>
</feature>
<comment type="subcellular location">
    <subcellularLocation>
        <location evidence="1">Cell membrane</location>
        <topology evidence="1">Multi-pass membrane protein</topology>
    </subcellularLocation>
</comment>
<evidence type="ECO:0000313" key="8">
    <source>
        <dbReference type="EMBL" id="KEO84008.1"/>
    </source>
</evidence>
<dbReference type="CDD" id="cd17321">
    <property type="entry name" value="MFS_MMR_MDR_like"/>
    <property type="match status" value="1"/>
</dbReference>
<feature type="transmembrane region" description="Helical" evidence="6">
    <location>
        <begin position="200"/>
        <end position="218"/>
    </location>
</feature>
<dbReference type="InterPro" id="IPR020846">
    <property type="entry name" value="MFS_dom"/>
</dbReference>
<dbReference type="PROSITE" id="PS50850">
    <property type="entry name" value="MFS"/>
    <property type="match status" value="1"/>
</dbReference>
<dbReference type="Gene3D" id="1.20.1250.20">
    <property type="entry name" value="MFS general substrate transporter like domains"/>
    <property type="match status" value="1"/>
</dbReference>
<feature type="transmembrane region" description="Helical" evidence="6">
    <location>
        <begin position="139"/>
        <end position="164"/>
    </location>
</feature>
<dbReference type="SUPFAM" id="SSF103473">
    <property type="entry name" value="MFS general substrate transporter"/>
    <property type="match status" value="1"/>
</dbReference>
<name>A0A074LVG9_9BACL</name>
<evidence type="ECO:0000256" key="5">
    <source>
        <dbReference type="ARBA" id="ARBA00023136"/>
    </source>
</evidence>
<comment type="caution">
    <text evidence="8">The sequence shown here is derived from an EMBL/GenBank/DDBJ whole genome shotgun (WGS) entry which is preliminary data.</text>
</comment>
<dbReference type="Pfam" id="PF07690">
    <property type="entry name" value="MFS_1"/>
    <property type="match status" value="1"/>
</dbReference>
<dbReference type="RefSeq" id="WP_038086054.1">
    <property type="nucleotide sequence ID" value="NZ_JMIR01000007.1"/>
</dbReference>
<organism evidence="8 9">
    <name type="scientific">Tumebacillus flagellatus</name>
    <dbReference type="NCBI Taxonomy" id="1157490"/>
    <lineage>
        <taxon>Bacteria</taxon>
        <taxon>Bacillati</taxon>
        <taxon>Bacillota</taxon>
        <taxon>Bacilli</taxon>
        <taxon>Bacillales</taxon>
        <taxon>Alicyclobacillaceae</taxon>
        <taxon>Tumebacillus</taxon>
    </lineage>
</organism>
<proteinExistence type="predicted"/>
<reference evidence="8 9" key="1">
    <citation type="journal article" date="2013" name="Int. J. Syst. Evol. Microbiol.">
        <title>Tumebacillus flagellatus sp. nov., an alpha-amylase/pullulanase-producing bacterium isolated from cassava wastewater.</title>
        <authorList>
            <person name="Wang Q."/>
            <person name="Xie N."/>
            <person name="Qin Y."/>
            <person name="Shen N."/>
            <person name="Zhu J."/>
            <person name="Mi H."/>
            <person name="Huang R."/>
        </authorList>
    </citation>
    <scope>NUCLEOTIDE SEQUENCE [LARGE SCALE GENOMIC DNA]</scope>
    <source>
        <strain evidence="8 9">GST4</strain>
    </source>
</reference>
<evidence type="ECO:0000256" key="2">
    <source>
        <dbReference type="ARBA" id="ARBA00022448"/>
    </source>
</evidence>
<feature type="transmembrane region" description="Helical" evidence="6">
    <location>
        <begin position="105"/>
        <end position="127"/>
    </location>
</feature>
<dbReference type="GO" id="GO:0022857">
    <property type="term" value="F:transmembrane transporter activity"/>
    <property type="evidence" value="ECO:0007669"/>
    <property type="project" value="InterPro"/>
</dbReference>
<keyword evidence="9" id="KW-1185">Reference proteome</keyword>
<dbReference type="Proteomes" id="UP000027931">
    <property type="component" value="Unassembled WGS sequence"/>
</dbReference>
<feature type="transmembrane region" description="Helical" evidence="6">
    <location>
        <begin position="328"/>
        <end position="348"/>
    </location>
</feature>
<evidence type="ECO:0000313" key="9">
    <source>
        <dbReference type="Proteomes" id="UP000027931"/>
    </source>
</evidence>
<keyword evidence="2" id="KW-0813">Transport</keyword>
<feature type="transmembrane region" description="Helical" evidence="6">
    <location>
        <begin position="12"/>
        <end position="36"/>
    </location>
</feature>
<evidence type="ECO:0000256" key="4">
    <source>
        <dbReference type="ARBA" id="ARBA00022989"/>
    </source>
</evidence>
<dbReference type="EMBL" id="JMIR01000007">
    <property type="protein sequence ID" value="KEO84008.1"/>
    <property type="molecule type" value="Genomic_DNA"/>
</dbReference>
<feature type="domain" description="Major facilitator superfamily (MFS) profile" evidence="7">
    <location>
        <begin position="14"/>
        <end position="460"/>
    </location>
</feature>
<gene>
    <name evidence="8" type="ORF">EL26_07435</name>
</gene>
<protein>
    <submittedName>
        <fullName evidence="8">MFS transporter</fullName>
    </submittedName>
</protein>
<evidence type="ECO:0000256" key="1">
    <source>
        <dbReference type="ARBA" id="ARBA00004651"/>
    </source>
</evidence>
<dbReference type="PRINTS" id="PR01036">
    <property type="entry name" value="TCRTETB"/>
</dbReference>
<sequence length="462" mass="49508">MSFEKKELARKWAVLAVVTLVSFVTNLDATIVVIGLPRLIQDLHVSMVTGMWSITAYLITSTVFLLPAGKWADGAGYKRIFLWGFGLFTAATLLCGLANSGQELVLFRLIQGIGAAFALATASPILMRVFPAEQLGLAIGINSTSWVIGSIVGPVAGGALISSFGWRSMFFVQVPFALLGLVAGWILLKEMKGTLREKTDWAGVLTFGLGLSAFLVALSEGQEWGWTTPAVLGLFGATLLFLTVFVFVEWRGKQPLLQLRLFSFKPYTTGLGVTFSYCVGYFSITTLLTLYLQSAQHLSPLESGLLLIPLSAPQLVMGPLGGKFADRFGPFNMAGIGLCLIAGSFFLLGNLGESLKQATVIVPLLIISVANGLAWPSVAKSVLSAAPVEQAGSASGMFYTIYNVGRVVSQTLALIIVEVYAAPAYSKTAVVQMTDVGFRMFAVFFLIALALVFFMKRAQADS</sequence>
<dbReference type="AlphaFoldDB" id="A0A074LVG9"/>
<evidence type="ECO:0000256" key="3">
    <source>
        <dbReference type="ARBA" id="ARBA00022692"/>
    </source>
</evidence>
<feature type="transmembrane region" description="Helical" evidence="6">
    <location>
        <begin position="230"/>
        <end position="250"/>
    </location>
</feature>
<dbReference type="STRING" id="1157490.EL26_07435"/>
<keyword evidence="4 6" id="KW-1133">Transmembrane helix</keyword>
<evidence type="ECO:0000256" key="6">
    <source>
        <dbReference type="SAM" id="Phobius"/>
    </source>
</evidence>
<dbReference type="PANTHER" id="PTHR42718">
    <property type="entry name" value="MAJOR FACILITATOR SUPERFAMILY MULTIDRUG TRANSPORTER MFSC"/>
    <property type="match status" value="1"/>
</dbReference>
<dbReference type="InterPro" id="IPR011701">
    <property type="entry name" value="MFS"/>
</dbReference>
<keyword evidence="5 6" id="KW-0472">Membrane</keyword>
<dbReference type="eggNOG" id="COG2814">
    <property type="taxonomic scope" value="Bacteria"/>
</dbReference>
<feature type="transmembrane region" description="Helical" evidence="6">
    <location>
        <begin position="80"/>
        <end position="99"/>
    </location>
</feature>
<dbReference type="OrthoDB" id="9816041at2"/>
<keyword evidence="3 6" id="KW-0812">Transmembrane</keyword>
<dbReference type="InterPro" id="IPR036259">
    <property type="entry name" value="MFS_trans_sf"/>
</dbReference>
<feature type="transmembrane region" description="Helical" evidence="6">
    <location>
        <begin position="436"/>
        <end position="455"/>
    </location>
</feature>
<evidence type="ECO:0000259" key="7">
    <source>
        <dbReference type="PROSITE" id="PS50850"/>
    </source>
</evidence>